<reference evidence="6" key="2">
    <citation type="submission" date="2023-01" db="EMBL/GenBank/DDBJ databases">
        <title>Draft genome sequence of Maritalea porphyrae strain NBRC 107169.</title>
        <authorList>
            <person name="Sun Q."/>
            <person name="Mori K."/>
        </authorList>
    </citation>
    <scope>NUCLEOTIDE SEQUENCE</scope>
    <source>
        <strain evidence="6">NBRC 107169</strain>
    </source>
</reference>
<dbReference type="Gene3D" id="3.40.190.10">
    <property type="entry name" value="Periplasmic binding protein-like II"/>
    <property type="match status" value="1"/>
</dbReference>
<dbReference type="PANTHER" id="PTHR30061:SF50">
    <property type="entry name" value="MALTOSE_MALTODEXTRIN-BINDING PERIPLASMIC PROTEIN"/>
    <property type="match status" value="1"/>
</dbReference>
<evidence type="ECO:0000313" key="6">
    <source>
        <dbReference type="EMBL" id="GLQ17126.1"/>
    </source>
</evidence>
<keyword evidence="3 5" id="KW-0732">Signal</keyword>
<evidence type="ECO:0000313" key="7">
    <source>
        <dbReference type="Proteomes" id="UP001161405"/>
    </source>
</evidence>
<dbReference type="Proteomes" id="UP001161405">
    <property type="component" value="Unassembled WGS sequence"/>
</dbReference>
<feature type="signal peptide" evidence="5">
    <location>
        <begin position="1"/>
        <end position="24"/>
    </location>
</feature>
<keyword evidence="4" id="KW-0574">Periplasm</keyword>
<proteinExistence type="inferred from homology"/>
<keyword evidence="2" id="KW-0813">Transport</keyword>
<evidence type="ECO:0000256" key="4">
    <source>
        <dbReference type="ARBA" id="ARBA00022764"/>
    </source>
</evidence>
<keyword evidence="7" id="KW-1185">Reference proteome</keyword>
<comment type="caution">
    <text evidence="6">The sequence shown here is derived from an EMBL/GenBank/DDBJ whole genome shotgun (WGS) entry which is preliminary data.</text>
</comment>
<dbReference type="CDD" id="cd13585">
    <property type="entry name" value="PBP2_TMBP_like"/>
    <property type="match status" value="1"/>
</dbReference>
<evidence type="ECO:0000256" key="2">
    <source>
        <dbReference type="ARBA" id="ARBA00022448"/>
    </source>
</evidence>
<comment type="similarity">
    <text evidence="1">Belongs to the bacterial solute-binding protein 1 family.</text>
</comment>
<dbReference type="RefSeq" id="WP_284363039.1">
    <property type="nucleotide sequence ID" value="NZ_BSNI01000002.1"/>
</dbReference>
<feature type="chain" id="PRO_5045989231" evidence="5">
    <location>
        <begin position="25"/>
        <end position="409"/>
    </location>
</feature>
<dbReference type="EMBL" id="BSNI01000002">
    <property type="protein sequence ID" value="GLQ17126.1"/>
    <property type="molecule type" value="Genomic_DNA"/>
</dbReference>
<evidence type="ECO:0000256" key="1">
    <source>
        <dbReference type="ARBA" id="ARBA00008520"/>
    </source>
</evidence>
<evidence type="ECO:0000256" key="3">
    <source>
        <dbReference type="ARBA" id="ARBA00022729"/>
    </source>
</evidence>
<name>A0ABQ5UPA8_9HYPH</name>
<gene>
    <name evidence="6" type="ORF">GCM10007879_13750</name>
</gene>
<reference evidence="6" key="1">
    <citation type="journal article" date="2014" name="Int. J. Syst. Evol. Microbiol.">
        <title>Complete genome of a new Firmicutes species belonging to the dominant human colonic microbiota ('Ruminococcus bicirculans') reveals two chromosomes and a selective capacity to utilize plant glucans.</title>
        <authorList>
            <consortium name="NISC Comparative Sequencing Program"/>
            <person name="Wegmann U."/>
            <person name="Louis P."/>
            <person name="Goesmann A."/>
            <person name="Henrissat B."/>
            <person name="Duncan S.H."/>
            <person name="Flint H.J."/>
        </authorList>
    </citation>
    <scope>NUCLEOTIDE SEQUENCE</scope>
    <source>
        <strain evidence="6">NBRC 107169</strain>
    </source>
</reference>
<dbReference type="SUPFAM" id="SSF53850">
    <property type="entry name" value="Periplasmic binding protein-like II"/>
    <property type="match status" value="1"/>
</dbReference>
<accession>A0ABQ5UPA8</accession>
<dbReference type="PANTHER" id="PTHR30061">
    <property type="entry name" value="MALTOSE-BINDING PERIPLASMIC PROTEIN"/>
    <property type="match status" value="1"/>
</dbReference>
<dbReference type="InterPro" id="IPR006059">
    <property type="entry name" value="SBP"/>
</dbReference>
<organism evidence="6 7">
    <name type="scientific">Maritalea porphyrae</name>
    <dbReference type="NCBI Taxonomy" id="880732"/>
    <lineage>
        <taxon>Bacteria</taxon>
        <taxon>Pseudomonadati</taxon>
        <taxon>Pseudomonadota</taxon>
        <taxon>Alphaproteobacteria</taxon>
        <taxon>Hyphomicrobiales</taxon>
        <taxon>Devosiaceae</taxon>
        <taxon>Maritalea</taxon>
    </lineage>
</organism>
<dbReference type="Pfam" id="PF01547">
    <property type="entry name" value="SBP_bac_1"/>
    <property type="match status" value="1"/>
</dbReference>
<sequence length="409" mass="45265">MKQLKKLALASAVAALSLGGTAMAEEVIRFATWDSDESLAIQQEIAKRFEAANPGVKVQVEPYADGYDKKLIAAFGAGSPPDVMYMWNYPKYYKSLMPLDELMARDAEAMNLSDIPAGLINTTRIDGDAYGMPAGFTTHVVFYNKDMFAAAGVEEPSENWTWAELREKAARFRDKENKVYGYAVEAKPDPFDYEQFFWSNGTRFIAEDGSAVDGYMNSDEAVEVLSMFADMAKNEEAVVIGIGDNSSGSALFKGSKLAMYQSAMWSKSGIEEAGINYGVATLPSFGDKPIHSSIGASAMSIAKDTKNAELAWKFVKFFSSPEAVKLRTNDLPIRTSVAKELNMTTDPTFKPFFDILKVSDRESNAFLKHENWGKIQTNLERAIEATMIEKGNAKKHLDEAVKRSKRHLN</sequence>
<evidence type="ECO:0000256" key="5">
    <source>
        <dbReference type="SAM" id="SignalP"/>
    </source>
</evidence>
<protein>
    <submittedName>
        <fullName evidence="6">Sugar ABC transporter substrate-binding protein</fullName>
    </submittedName>
</protein>